<proteinExistence type="predicted"/>
<dbReference type="PROSITE" id="PS50889">
    <property type="entry name" value="S4"/>
    <property type="match status" value="1"/>
</dbReference>
<sequence length="114" mass="12235">MNLPEVPIRDEEIRLGQFIKLANLVETGGIAKEVIASGSVQVNGSTDTRRGKVLRPGDEVTIVDAESGEVLAGARVAGAGVASPHNPQEDDDLGEFFDEATADDDFDPEKWRNM</sequence>
<dbReference type="InterPro" id="IPR036986">
    <property type="entry name" value="S4_RNA-bd_sf"/>
</dbReference>
<dbReference type="Proteomes" id="UP000824189">
    <property type="component" value="Unassembled WGS sequence"/>
</dbReference>
<name>A0A9D1RX98_9CORY</name>
<dbReference type="EMBL" id="DXFZ01000024">
    <property type="protein sequence ID" value="HIW95210.1"/>
    <property type="molecule type" value="Genomic_DNA"/>
</dbReference>
<accession>A0A9D1RX98</accession>
<protein>
    <submittedName>
        <fullName evidence="2">RNA-binding S4 domain-containing protein</fullName>
    </submittedName>
</protein>
<evidence type="ECO:0000313" key="3">
    <source>
        <dbReference type="Proteomes" id="UP000824189"/>
    </source>
</evidence>
<evidence type="ECO:0000256" key="1">
    <source>
        <dbReference type="PROSITE-ProRule" id="PRU00182"/>
    </source>
</evidence>
<dbReference type="Pfam" id="PF13275">
    <property type="entry name" value="S4_2"/>
    <property type="match status" value="1"/>
</dbReference>
<keyword evidence="1" id="KW-0694">RNA-binding</keyword>
<organism evidence="2 3">
    <name type="scientific">Candidatus Corynebacterium gallistercoris</name>
    <dbReference type="NCBI Taxonomy" id="2838530"/>
    <lineage>
        <taxon>Bacteria</taxon>
        <taxon>Bacillati</taxon>
        <taxon>Actinomycetota</taxon>
        <taxon>Actinomycetes</taxon>
        <taxon>Mycobacteriales</taxon>
        <taxon>Corynebacteriaceae</taxon>
        <taxon>Corynebacterium</taxon>
    </lineage>
</organism>
<dbReference type="SUPFAM" id="SSF55174">
    <property type="entry name" value="Alpha-L RNA-binding motif"/>
    <property type="match status" value="1"/>
</dbReference>
<evidence type="ECO:0000313" key="2">
    <source>
        <dbReference type="EMBL" id="HIW95210.1"/>
    </source>
</evidence>
<gene>
    <name evidence="2" type="ORF">H9867_01795</name>
</gene>
<dbReference type="AlphaFoldDB" id="A0A9D1RX98"/>
<dbReference type="CDD" id="cd00165">
    <property type="entry name" value="S4"/>
    <property type="match status" value="1"/>
</dbReference>
<reference evidence="2" key="1">
    <citation type="journal article" date="2021" name="PeerJ">
        <title>Extensive microbial diversity within the chicken gut microbiome revealed by metagenomics and culture.</title>
        <authorList>
            <person name="Gilroy R."/>
            <person name="Ravi A."/>
            <person name="Getino M."/>
            <person name="Pursley I."/>
            <person name="Horton D.L."/>
            <person name="Alikhan N.F."/>
            <person name="Baker D."/>
            <person name="Gharbi K."/>
            <person name="Hall N."/>
            <person name="Watson M."/>
            <person name="Adriaenssens E.M."/>
            <person name="Foster-Nyarko E."/>
            <person name="Jarju S."/>
            <person name="Secka A."/>
            <person name="Antonio M."/>
            <person name="Oren A."/>
            <person name="Chaudhuri R.R."/>
            <person name="La Ragione R."/>
            <person name="Hildebrand F."/>
            <person name="Pallen M.J."/>
        </authorList>
    </citation>
    <scope>NUCLEOTIDE SEQUENCE</scope>
    <source>
        <strain evidence="2">4376</strain>
    </source>
</reference>
<dbReference type="Gene3D" id="3.10.290.10">
    <property type="entry name" value="RNA-binding S4 domain"/>
    <property type="match status" value="1"/>
</dbReference>
<dbReference type="GO" id="GO:0003723">
    <property type="term" value="F:RNA binding"/>
    <property type="evidence" value="ECO:0007669"/>
    <property type="project" value="UniProtKB-KW"/>
</dbReference>
<reference evidence="2" key="2">
    <citation type="submission" date="2021-04" db="EMBL/GenBank/DDBJ databases">
        <authorList>
            <person name="Gilroy R."/>
        </authorList>
    </citation>
    <scope>NUCLEOTIDE SEQUENCE</scope>
    <source>
        <strain evidence="2">4376</strain>
    </source>
</reference>
<comment type="caution">
    <text evidence="2">The sequence shown here is derived from an EMBL/GenBank/DDBJ whole genome shotgun (WGS) entry which is preliminary data.</text>
</comment>